<dbReference type="PANTHER" id="PTHR23502">
    <property type="entry name" value="MAJOR FACILITATOR SUPERFAMILY"/>
    <property type="match status" value="1"/>
</dbReference>
<dbReference type="AlphaFoldDB" id="A0A3E2HKP0"/>
<evidence type="ECO:0000256" key="4">
    <source>
        <dbReference type="ARBA" id="ARBA00023136"/>
    </source>
</evidence>
<proteinExistence type="predicted"/>
<dbReference type="PROSITE" id="PS50850">
    <property type="entry name" value="MFS"/>
    <property type="match status" value="1"/>
</dbReference>
<feature type="transmembrane region" description="Helical" evidence="5">
    <location>
        <begin position="325"/>
        <end position="344"/>
    </location>
</feature>
<evidence type="ECO:0000259" key="6">
    <source>
        <dbReference type="PROSITE" id="PS50850"/>
    </source>
</evidence>
<dbReference type="SUPFAM" id="SSF103473">
    <property type="entry name" value="MFS general substrate transporter"/>
    <property type="match status" value="1"/>
</dbReference>
<sequence>MAFGVLEDYNLSHVPGTVNLTDRNEVVEGLEDLKKLGEITLVPQPSDSPNDPLNWSPWKKNTLLFVVALTSGVTTSLGPMISPGLLLLSARFGKSLDTVSTFLVGLFLLWTGIFTFFTSAAASVWGKRVVFLMSGLALLAFNAWGFYAKPFSEFVAMRLMQGFASAPFETLVTSSIQDIFFVHERGKKLAIWGSMITAGVFLGQVISGVIIQNLGIPYTFGICALIFIPLTTLPKISELSITAVDSDKPPKRRYSELAVFRGRVSDVSFWGQVVLPFPLFLYPAVIFGSFVYGTFFAFLVALSVVSVPLFSAPPYNLTPSQVGLTNIPLLFAGLLGAPISGWMADWVIRTMAKRNNGTYEPEFRLTLMAVGGALSIAGFAGLGISAEMGAPIAYPLAFESLQSLAVPFASQAAYAYVTDCHPVNANQAFVTIGLVKAILTFISTTFINGWFETQGPKTVFLIIAAINFGLVLLTIPMYVFGKRFRSLVARRIQTEVPK</sequence>
<evidence type="ECO:0000256" key="1">
    <source>
        <dbReference type="ARBA" id="ARBA00004141"/>
    </source>
</evidence>
<feature type="transmembrane region" description="Helical" evidence="5">
    <location>
        <begin position="63"/>
        <end position="88"/>
    </location>
</feature>
<comment type="subcellular location">
    <subcellularLocation>
        <location evidence="1">Membrane</location>
        <topology evidence="1">Multi-pass membrane protein</topology>
    </subcellularLocation>
</comment>
<name>A0A3E2HKP0_SCYLI</name>
<evidence type="ECO:0000256" key="5">
    <source>
        <dbReference type="SAM" id="Phobius"/>
    </source>
</evidence>
<feature type="transmembrane region" description="Helical" evidence="5">
    <location>
        <begin position="459"/>
        <end position="481"/>
    </location>
</feature>
<dbReference type="InterPro" id="IPR036259">
    <property type="entry name" value="MFS_trans_sf"/>
</dbReference>
<feature type="transmembrane region" description="Helical" evidence="5">
    <location>
        <begin position="279"/>
        <end position="305"/>
    </location>
</feature>
<evidence type="ECO:0000313" key="8">
    <source>
        <dbReference type="Proteomes" id="UP000258309"/>
    </source>
</evidence>
<dbReference type="Gene3D" id="1.20.1250.20">
    <property type="entry name" value="MFS general substrate transporter like domains"/>
    <property type="match status" value="2"/>
</dbReference>
<reference evidence="7 8" key="1">
    <citation type="submission" date="2018-05" db="EMBL/GenBank/DDBJ databases">
        <title>Draft genome sequence of Scytalidium lignicola DSM 105466, a ubiquitous saprotrophic fungus.</title>
        <authorList>
            <person name="Buettner E."/>
            <person name="Gebauer A.M."/>
            <person name="Hofrichter M."/>
            <person name="Liers C."/>
            <person name="Kellner H."/>
        </authorList>
    </citation>
    <scope>NUCLEOTIDE SEQUENCE [LARGE SCALE GENOMIC DNA]</scope>
    <source>
        <strain evidence="7 8">DSM 105466</strain>
    </source>
</reference>
<evidence type="ECO:0000256" key="2">
    <source>
        <dbReference type="ARBA" id="ARBA00022692"/>
    </source>
</evidence>
<feature type="transmembrane region" description="Helical" evidence="5">
    <location>
        <begin position="129"/>
        <end position="148"/>
    </location>
</feature>
<evidence type="ECO:0000313" key="7">
    <source>
        <dbReference type="EMBL" id="RFU33959.1"/>
    </source>
</evidence>
<keyword evidence="2 5" id="KW-0812">Transmembrane</keyword>
<dbReference type="Proteomes" id="UP000258309">
    <property type="component" value="Unassembled WGS sequence"/>
</dbReference>
<feature type="domain" description="Major facilitator superfamily (MFS) profile" evidence="6">
    <location>
        <begin position="60"/>
        <end position="482"/>
    </location>
</feature>
<feature type="non-terminal residue" evidence="7">
    <location>
        <position position="498"/>
    </location>
</feature>
<accession>A0A3E2HKP0</accession>
<dbReference type="STRING" id="5539.A0A3E2HKP0"/>
<gene>
    <name evidence="7" type="ORF">B7463_g2387</name>
</gene>
<dbReference type="EMBL" id="NCSJ02000027">
    <property type="protein sequence ID" value="RFU33959.1"/>
    <property type="molecule type" value="Genomic_DNA"/>
</dbReference>
<dbReference type="OrthoDB" id="2585655at2759"/>
<dbReference type="InterPro" id="IPR011701">
    <property type="entry name" value="MFS"/>
</dbReference>
<organism evidence="7 8">
    <name type="scientific">Scytalidium lignicola</name>
    <name type="common">Hyphomycete</name>
    <dbReference type="NCBI Taxonomy" id="5539"/>
    <lineage>
        <taxon>Eukaryota</taxon>
        <taxon>Fungi</taxon>
        <taxon>Dikarya</taxon>
        <taxon>Ascomycota</taxon>
        <taxon>Pezizomycotina</taxon>
        <taxon>Leotiomycetes</taxon>
        <taxon>Leotiomycetes incertae sedis</taxon>
        <taxon>Scytalidium</taxon>
    </lineage>
</organism>
<dbReference type="PANTHER" id="PTHR23502:SF20">
    <property type="entry name" value="TRANSPORTER, PUTATIVE (AFU_ORTHOLOGUE AFUA_6G13880)-RELATED"/>
    <property type="match status" value="1"/>
</dbReference>
<protein>
    <recommendedName>
        <fullName evidence="6">Major facilitator superfamily (MFS) profile domain-containing protein</fullName>
    </recommendedName>
</protein>
<feature type="non-terminal residue" evidence="7">
    <location>
        <position position="1"/>
    </location>
</feature>
<dbReference type="GO" id="GO:0005886">
    <property type="term" value="C:plasma membrane"/>
    <property type="evidence" value="ECO:0007669"/>
    <property type="project" value="TreeGrafter"/>
</dbReference>
<feature type="transmembrane region" description="Helical" evidence="5">
    <location>
        <begin position="216"/>
        <end position="233"/>
    </location>
</feature>
<comment type="caution">
    <text evidence="7">The sequence shown here is derived from an EMBL/GenBank/DDBJ whole genome shotgun (WGS) entry which is preliminary data.</text>
</comment>
<keyword evidence="3 5" id="KW-1133">Transmembrane helix</keyword>
<keyword evidence="4 5" id="KW-0472">Membrane</keyword>
<dbReference type="GO" id="GO:0022857">
    <property type="term" value="F:transmembrane transporter activity"/>
    <property type="evidence" value="ECO:0007669"/>
    <property type="project" value="InterPro"/>
</dbReference>
<feature type="transmembrane region" description="Helical" evidence="5">
    <location>
        <begin position="189"/>
        <end position="210"/>
    </location>
</feature>
<feature type="transmembrane region" description="Helical" evidence="5">
    <location>
        <begin position="428"/>
        <end position="447"/>
    </location>
</feature>
<dbReference type="Pfam" id="PF07690">
    <property type="entry name" value="MFS_1"/>
    <property type="match status" value="1"/>
</dbReference>
<dbReference type="InterPro" id="IPR020846">
    <property type="entry name" value="MFS_dom"/>
</dbReference>
<feature type="transmembrane region" description="Helical" evidence="5">
    <location>
        <begin position="100"/>
        <end position="123"/>
    </location>
</feature>
<dbReference type="OMA" id="TYVIDCH"/>
<keyword evidence="8" id="KW-1185">Reference proteome</keyword>
<feature type="transmembrane region" description="Helical" evidence="5">
    <location>
        <begin position="365"/>
        <end position="386"/>
    </location>
</feature>
<evidence type="ECO:0000256" key="3">
    <source>
        <dbReference type="ARBA" id="ARBA00022989"/>
    </source>
</evidence>